<evidence type="ECO:0000313" key="2">
    <source>
        <dbReference type="Proteomes" id="UP000182510"/>
    </source>
</evidence>
<dbReference type="EMBL" id="CP018153">
    <property type="protein sequence ID" value="APG60640.1"/>
    <property type="molecule type" value="Genomic_DNA"/>
</dbReference>
<reference evidence="1 2" key="1">
    <citation type="submission" date="2016-11" db="EMBL/GenBank/DDBJ databases">
        <title>Gramella sp. LPB0144 isolated from marine environment.</title>
        <authorList>
            <person name="Kim E."/>
            <person name="Yi H."/>
        </authorList>
    </citation>
    <scope>NUCLEOTIDE SEQUENCE [LARGE SCALE GENOMIC DNA]</scope>
    <source>
        <strain evidence="1 2">LPB0144</strain>
    </source>
</reference>
<name>A0A1L3J6B7_9FLAO</name>
<organism evidence="1 2">
    <name type="scientific">Christiangramia salexigens</name>
    <dbReference type="NCBI Taxonomy" id="1913577"/>
    <lineage>
        <taxon>Bacteria</taxon>
        <taxon>Pseudomonadati</taxon>
        <taxon>Bacteroidota</taxon>
        <taxon>Flavobacteriia</taxon>
        <taxon>Flavobacteriales</taxon>
        <taxon>Flavobacteriaceae</taxon>
        <taxon>Christiangramia</taxon>
    </lineage>
</organism>
<dbReference type="KEGG" id="grl:LPB144_09595"/>
<dbReference type="RefSeq" id="WP_072553330.1">
    <property type="nucleotide sequence ID" value="NZ_CP018153.1"/>
</dbReference>
<keyword evidence="2" id="KW-1185">Reference proteome</keyword>
<accession>A0A1L3J6B7</accession>
<dbReference type="Proteomes" id="UP000182510">
    <property type="component" value="Chromosome"/>
</dbReference>
<sequence length="93" mass="10608">MPVWIKEKEGFFEVSGTMDTENCFQVCKFFEILLNMKGDLRIDISKLESLDMDSIRELNTLVAVAAQEGSTIEFITTRANKKSSKKQINRVSN</sequence>
<evidence type="ECO:0008006" key="3">
    <source>
        <dbReference type="Google" id="ProtNLM"/>
    </source>
</evidence>
<gene>
    <name evidence="1" type="ORF">LPB144_09595</name>
</gene>
<dbReference type="OrthoDB" id="1163458at2"/>
<protein>
    <recommendedName>
        <fullName evidence="3">STAS domain-containing protein</fullName>
    </recommendedName>
</protein>
<proteinExistence type="predicted"/>
<dbReference type="AlphaFoldDB" id="A0A1L3J6B7"/>
<evidence type="ECO:0000313" key="1">
    <source>
        <dbReference type="EMBL" id="APG60640.1"/>
    </source>
</evidence>